<accession>A0ABU8XUC6</accession>
<comment type="caution">
    <text evidence="2">The sequence shown here is derived from an EMBL/GenBank/DDBJ whole genome shotgun (WGS) entry which is preliminary data.</text>
</comment>
<feature type="transmembrane region" description="Helical" evidence="1">
    <location>
        <begin position="134"/>
        <end position="153"/>
    </location>
</feature>
<protein>
    <submittedName>
        <fullName evidence="2">DUF2937 family protein</fullName>
    </submittedName>
</protein>
<sequence length="166" mass="18046">MRFFRDLTLLVLALGGAIGFSQVPRFVQEYEQRLGGALQEARRQLGRFDALAQGEGLPLEALGRRLERSADPAVAGMGRVVAEQAGRVESLTRQAEALGGASRFLKPLVLLRHHDTELLAATWAKYEYTLTLDVGFAALGALVGLLLNALLWARPGRRAAQPLARS</sequence>
<keyword evidence="1" id="KW-0472">Membrane</keyword>
<reference evidence="2 3" key="1">
    <citation type="submission" date="2024-01" db="EMBL/GenBank/DDBJ databases">
        <title>Multi-omics insights into the function and evolution of sodium benzoate biodegradation pathways in Benzoatithermus flavus gen. nov., sp. nov. from hot spring.</title>
        <authorList>
            <person name="Hu C.-J."/>
            <person name="Li W.-J."/>
        </authorList>
    </citation>
    <scope>NUCLEOTIDE SEQUENCE [LARGE SCALE GENOMIC DNA]</scope>
    <source>
        <strain evidence="2 3">SYSU G07066</strain>
    </source>
</reference>
<evidence type="ECO:0000256" key="1">
    <source>
        <dbReference type="SAM" id="Phobius"/>
    </source>
</evidence>
<dbReference type="Pfam" id="PF11157">
    <property type="entry name" value="DUF2937"/>
    <property type="match status" value="1"/>
</dbReference>
<keyword evidence="1" id="KW-0812">Transmembrane</keyword>
<name>A0ABU8XUC6_9PROT</name>
<dbReference type="RefSeq" id="WP_418160653.1">
    <property type="nucleotide sequence ID" value="NZ_JBBLZC010000018.1"/>
</dbReference>
<keyword evidence="1" id="KW-1133">Transmembrane helix</keyword>
<dbReference type="Proteomes" id="UP001375743">
    <property type="component" value="Unassembled WGS sequence"/>
</dbReference>
<dbReference type="EMBL" id="JBBLZC010000018">
    <property type="protein sequence ID" value="MEK0084801.1"/>
    <property type="molecule type" value="Genomic_DNA"/>
</dbReference>
<dbReference type="InterPro" id="IPR022584">
    <property type="entry name" value="DUF2937"/>
</dbReference>
<proteinExistence type="predicted"/>
<evidence type="ECO:0000313" key="3">
    <source>
        <dbReference type="Proteomes" id="UP001375743"/>
    </source>
</evidence>
<keyword evidence="3" id="KW-1185">Reference proteome</keyword>
<evidence type="ECO:0000313" key="2">
    <source>
        <dbReference type="EMBL" id="MEK0084801.1"/>
    </source>
</evidence>
<gene>
    <name evidence="2" type="ORF">U1T56_16735</name>
</gene>
<organism evidence="2 3">
    <name type="scientific">Benzoatithermus flavus</name>
    <dbReference type="NCBI Taxonomy" id="3108223"/>
    <lineage>
        <taxon>Bacteria</taxon>
        <taxon>Pseudomonadati</taxon>
        <taxon>Pseudomonadota</taxon>
        <taxon>Alphaproteobacteria</taxon>
        <taxon>Geminicoccales</taxon>
        <taxon>Geminicoccaceae</taxon>
        <taxon>Benzoatithermus</taxon>
    </lineage>
</organism>